<sequence>IASKRVLVILAKGAEEMETVSPGDMRRQAEIQVTIAGLAGKDPVQCSHDVVTCPDLPSVQVLQVCWLMK</sequence>
<dbReference type="GO" id="GO:0005634">
    <property type="term" value="C:nucleus"/>
    <property type="evidence" value="ECO:0007669"/>
    <property type="project" value="TreeGrafter"/>
</dbReference>
<dbReference type="InterPro" id="IPR050325">
    <property type="entry name" value="Prot/Nucl_acid_deglycase"/>
</dbReference>
<dbReference type="GO" id="GO:0005739">
    <property type="term" value="C:mitochondrion"/>
    <property type="evidence" value="ECO:0007669"/>
    <property type="project" value="TreeGrafter"/>
</dbReference>
<organism evidence="3 4">
    <name type="scientific">Piliocolobus tephrosceles</name>
    <name type="common">Ugandan red Colobus</name>
    <dbReference type="NCBI Taxonomy" id="591936"/>
    <lineage>
        <taxon>Eukaryota</taxon>
        <taxon>Metazoa</taxon>
        <taxon>Chordata</taxon>
        <taxon>Craniata</taxon>
        <taxon>Vertebrata</taxon>
        <taxon>Euteleostomi</taxon>
        <taxon>Mammalia</taxon>
        <taxon>Eutheria</taxon>
        <taxon>Euarchontoglires</taxon>
        <taxon>Primates</taxon>
        <taxon>Haplorrhini</taxon>
        <taxon>Catarrhini</taxon>
        <taxon>Cercopithecidae</taxon>
        <taxon>Colobinae</taxon>
        <taxon>Piliocolobus</taxon>
    </lineage>
</organism>
<reference evidence="3" key="2">
    <citation type="submission" date="2025-09" db="UniProtKB">
        <authorList>
            <consortium name="Ensembl"/>
        </authorList>
    </citation>
    <scope>IDENTIFICATION</scope>
</reference>
<feature type="domain" description="DJ-1/PfpI" evidence="2">
    <location>
        <begin position="4"/>
        <end position="57"/>
    </location>
</feature>
<proteinExistence type="inferred from homology"/>
<dbReference type="AlphaFoldDB" id="A0A8C9HQN5"/>
<protein>
    <recommendedName>
        <fullName evidence="2">DJ-1/PfpI domain-containing protein</fullName>
    </recommendedName>
</protein>
<reference evidence="3" key="1">
    <citation type="submission" date="2025-08" db="UniProtKB">
        <authorList>
            <consortium name="Ensembl"/>
        </authorList>
    </citation>
    <scope>IDENTIFICATION</scope>
</reference>
<dbReference type="Ensembl" id="ENSPTET00000034841.1">
    <property type="protein sequence ID" value="ENSPTEP00000024508.1"/>
    <property type="gene ID" value="ENSPTEG00000024970.1"/>
</dbReference>
<dbReference type="PANTHER" id="PTHR48094:SF12">
    <property type="entry name" value="PARKINSON DISEASE PROTEIN 7 HOMOLOG"/>
    <property type="match status" value="1"/>
</dbReference>
<dbReference type="Proteomes" id="UP000694416">
    <property type="component" value="Unplaced"/>
</dbReference>
<dbReference type="InterPro" id="IPR002818">
    <property type="entry name" value="DJ-1/PfpI"/>
</dbReference>
<dbReference type="GO" id="GO:0016684">
    <property type="term" value="F:oxidoreductase activity, acting on peroxide as acceptor"/>
    <property type="evidence" value="ECO:0007669"/>
    <property type="project" value="TreeGrafter"/>
</dbReference>
<dbReference type="GO" id="GO:1903189">
    <property type="term" value="P:glyoxal metabolic process"/>
    <property type="evidence" value="ECO:0007669"/>
    <property type="project" value="TreeGrafter"/>
</dbReference>
<evidence type="ECO:0000313" key="4">
    <source>
        <dbReference type="Proteomes" id="UP000694416"/>
    </source>
</evidence>
<dbReference type="Pfam" id="PF01965">
    <property type="entry name" value="DJ-1_PfpI"/>
    <property type="match status" value="1"/>
</dbReference>
<dbReference type="GO" id="GO:0006979">
    <property type="term" value="P:response to oxidative stress"/>
    <property type="evidence" value="ECO:0007669"/>
    <property type="project" value="TreeGrafter"/>
</dbReference>
<evidence type="ECO:0000256" key="1">
    <source>
        <dbReference type="ARBA" id="ARBA00008542"/>
    </source>
</evidence>
<name>A0A8C9HQN5_9PRIM</name>
<evidence type="ECO:0000259" key="2">
    <source>
        <dbReference type="Pfam" id="PF01965"/>
    </source>
</evidence>
<dbReference type="SUPFAM" id="SSF52317">
    <property type="entry name" value="Class I glutamine amidotransferase-like"/>
    <property type="match status" value="1"/>
</dbReference>
<dbReference type="PANTHER" id="PTHR48094">
    <property type="entry name" value="PROTEIN/NUCLEIC ACID DEGLYCASE DJ-1-RELATED"/>
    <property type="match status" value="1"/>
</dbReference>
<dbReference type="GO" id="GO:0046295">
    <property type="term" value="P:glycolate biosynthetic process"/>
    <property type="evidence" value="ECO:0007669"/>
    <property type="project" value="TreeGrafter"/>
</dbReference>
<dbReference type="InterPro" id="IPR029062">
    <property type="entry name" value="Class_I_gatase-like"/>
</dbReference>
<keyword evidence="4" id="KW-1185">Reference proteome</keyword>
<accession>A0A8C9HQN5</accession>
<evidence type="ECO:0000313" key="3">
    <source>
        <dbReference type="Ensembl" id="ENSPTEP00000024508.1"/>
    </source>
</evidence>
<dbReference type="Gene3D" id="3.40.50.880">
    <property type="match status" value="1"/>
</dbReference>
<comment type="similarity">
    <text evidence="1">Belongs to the peptidase C56 family.</text>
</comment>